<feature type="transmembrane region" description="Helical" evidence="1">
    <location>
        <begin position="145"/>
        <end position="164"/>
    </location>
</feature>
<feature type="transmembrane region" description="Helical" evidence="1">
    <location>
        <begin position="171"/>
        <end position="189"/>
    </location>
</feature>
<keyword evidence="1" id="KW-1133">Transmembrane helix</keyword>
<dbReference type="Proteomes" id="UP001203761">
    <property type="component" value="Unassembled WGS sequence"/>
</dbReference>
<protein>
    <recommendedName>
        <fullName evidence="4">Permease</fullName>
    </recommendedName>
</protein>
<dbReference type="RefSeq" id="WP_249736500.1">
    <property type="nucleotide sequence ID" value="NZ_JAKNCJ010000001.1"/>
</dbReference>
<feature type="transmembrane region" description="Helical" evidence="1">
    <location>
        <begin position="112"/>
        <end position="133"/>
    </location>
</feature>
<feature type="transmembrane region" description="Helical" evidence="1">
    <location>
        <begin position="57"/>
        <end position="75"/>
    </location>
</feature>
<keyword evidence="3" id="KW-1185">Reference proteome</keyword>
<keyword evidence="1" id="KW-0472">Membrane</keyword>
<comment type="caution">
    <text evidence="2">The sequence shown here is derived from an EMBL/GenBank/DDBJ whole genome shotgun (WGS) entry which is preliminary data.</text>
</comment>
<evidence type="ECO:0000313" key="3">
    <source>
        <dbReference type="Proteomes" id="UP001203761"/>
    </source>
</evidence>
<organism evidence="2 3">
    <name type="scientific">Brachybacterium equifaecis</name>
    <dbReference type="NCBI Taxonomy" id="2910770"/>
    <lineage>
        <taxon>Bacteria</taxon>
        <taxon>Bacillati</taxon>
        <taxon>Actinomycetota</taxon>
        <taxon>Actinomycetes</taxon>
        <taxon>Micrococcales</taxon>
        <taxon>Dermabacteraceae</taxon>
        <taxon>Brachybacterium</taxon>
    </lineage>
</organism>
<evidence type="ECO:0000256" key="1">
    <source>
        <dbReference type="SAM" id="Phobius"/>
    </source>
</evidence>
<feature type="transmembrane region" description="Helical" evidence="1">
    <location>
        <begin position="195"/>
        <end position="220"/>
    </location>
</feature>
<name>A0ABT0QXM5_9MICO</name>
<evidence type="ECO:0000313" key="2">
    <source>
        <dbReference type="EMBL" id="MCL6422399.1"/>
    </source>
</evidence>
<keyword evidence="1" id="KW-0812">Transmembrane</keyword>
<feature type="transmembrane region" description="Helical" evidence="1">
    <location>
        <begin position="227"/>
        <end position="248"/>
    </location>
</feature>
<dbReference type="EMBL" id="JAKNCJ010000001">
    <property type="protein sequence ID" value="MCL6422399.1"/>
    <property type="molecule type" value="Genomic_DNA"/>
</dbReference>
<sequence length="249" mass="24504">MIASERTPLGAALAVLLALVALTGPHSAALMAALMCLLSIMIGIGWPDLLELASPRGTRIVVAGTGVLAALLTLGTASTDAPLGSVVIACALGIFGAFAHQMVRRERDGLSASLTSTIAGVMLTGISATWVLAQAEATTGSEARMLAACGAGLAITLLITATGLPRLLRLALAVLASAGATAVLMPALTSATWPLGMLVGALLGVGAGGVHLLLGSVLVAKEPLPSLTVAAAPVATIGMVALLAARLLG</sequence>
<gene>
    <name evidence="2" type="ORF">Bequi_03200</name>
</gene>
<feature type="transmembrane region" description="Helical" evidence="1">
    <location>
        <begin position="31"/>
        <end position="50"/>
    </location>
</feature>
<accession>A0ABT0QXM5</accession>
<proteinExistence type="predicted"/>
<feature type="transmembrane region" description="Helical" evidence="1">
    <location>
        <begin position="81"/>
        <end position="100"/>
    </location>
</feature>
<reference evidence="2" key="1">
    <citation type="submission" date="2022-02" db="EMBL/GenBank/DDBJ databases">
        <authorList>
            <person name="Lee M."/>
            <person name="Kim S.-J."/>
            <person name="Jung M.-Y."/>
        </authorList>
    </citation>
    <scope>NUCLEOTIDE SEQUENCE</scope>
    <source>
        <strain evidence="2">JHP9</strain>
    </source>
</reference>
<evidence type="ECO:0008006" key="4">
    <source>
        <dbReference type="Google" id="ProtNLM"/>
    </source>
</evidence>